<protein>
    <submittedName>
        <fullName evidence="1">Uncharacterized protein</fullName>
    </submittedName>
</protein>
<evidence type="ECO:0000313" key="1">
    <source>
        <dbReference type="EMBL" id="JAD38493.1"/>
    </source>
</evidence>
<sequence>MVGLVTDVLACVAE</sequence>
<dbReference type="EMBL" id="GBRH01259402">
    <property type="protein sequence ID" value="JAD38493.1"/>
    <property type="molecule type" value="Transcribed_RNA"/>
</dbReference>
<proteinExistence type="predicted"/>
<accession>A0A0A8ZLB2</accession>
<reference evidence="1" key="2">
    <citation type="journal article" date="2015" name="Data Brief">
        <title>Shoot transcriptome of the giant reed, Arundo donax.</title>
        <authorList>
            <person name="Barrero R.A."/>
            <person name="Guerrero F.D."/>
            <person name="Moolhuijzen P."/>
            <person name="Goolsby J.A."/>
            <person name="Tidwell J."/>
            <person name="Bellgard S.E."/>
            <person name="Bellgard M.I."/>
        </authorList>
    </citation>
    <scope>NUCLEOTIDE SEQUENCE</scope>
    <source>
        <tissue evidence="1">Shoot tissue taken approximately 20 cm above the soil surface</tissue>
    </source>
</reference>
<name>A0A0A8ZLB2_ARUDO</name>
<organism evidence="1">
    <name type="scientific">Arundo donax</name>
    <name type="common">Giant reed</name>
    <name type="synonym">Donax arundinaceus</name>
    <dbReference type="NCBI Taxonomy" id="35708"/>
    <lineage>
        <taxon>Eukaryota</taxon>
        <taxon>Viridiplantae</taxon>
        <taxon>Streptophyta</taxon>
        <taxon>Embryophyta</taxon>
        <taxon>Tracheophyta</taxon>
        <taxon>Spermatophyta</taxon>
        <taxon>Magnoliopsida</taxon>
        <taxon>Liliopsida</taxon>
        <taxon>Poales</taxon>
        <taxon>Poaceae</taxon>
        <taxon>PACMAD clade</taxon>
        <taxon>Arundinoideae</taxon>
        <taxon>Arundineae</taxon>
        <taxon>Arundo</taxon>
    </lineage>
</organism>
<reference evidence="1" key="1">
    <citation type="submission" date="2014-09" db="EMBL/GenBank/DDBJ databases">
        <authorList>
            <person name="Magalhaes I.L.F."/>
            <person name="Oliveira U."/>
            <person name="Santos F.R."/>
            <person name="Vidigal T.H.D.A."/>
            <person name="Brescovit A.D."/>
            <person name="Santos A.J."/>
        </authorList>
    </citation>
    <scope>NUCLEOTIDE SEQUENCE</scope>
    <source>
        <tissue evidence="1">Shoot tissue taken approximately 20 cm above the soil surface</tissue>
    </source>
</reference>